<evidence type="ECO:0000313" key="2">
    <source>
        <dbReference type="EMBL" id="MBF6057025.1"/>
    </source>
</evidence>
<protein>
    <submittedName>
        <fullName evidence="2">Uncharacterized protein</fullName>
    </submittedName>
</protein>
<gene>
    <name evidence="2" type="ORF">H8792_001595</name>
</gene>
<accession>A0ABS0BTC5</accession>
<sequence length="111" mass="12682">MASVTVLNPKTLPKQSKRPDFQKTQGSAGEGKADNKVATFRCKEVFMMPGDWAVAGNPTPYELRVTLHTCRRLWQMNLDALEDPRFNPERSQENIAVLERLHTRLMDLLVK</sequence>
<evidence type="ECO:0000256" key="1">
    <source>
        <dbReference type="SAM" id="MobiDB-lite"/>
    </source>
</evidence>
<dbReference type="Proteomes" id="UP001193680">
    <property type="component" value="Unassembled WGS sequence"/>
</dbReference>
<proteinExistence type="predicted"/>
<organism evidence="2 3">
    <name type="scientific">Thiomicrorhabdus heinhorstiae</name>
    <dbReference type="NCBI Taxonomy" id="2748010"/>
    <lineage>
        <taxon>Bacteria</taxon>
        <taxon>Pseudomonadati</taxon>
        <taxon>Pseudomonadota</taxon>
        <taxon>Gammaproteobacteria</taxon>
        <taxon>Thiotrichales</taxon>
        <taxon>Piscirickettsiaceae</taxon>
        <taxon>Thiomicrorhabdus</taxon>
    </lineage>
</organism>
<evidence type="ECO:0000313" key="3">
    <source>
        <dbReference type="Proteomes" id="UP001193680"/>
    </source>
</evidence>
<keyword evidence="3" id="KW-1185">Reference proteome</keyword>
<comment type="caution">
    <text evidence="2">The sequence shown here is derived from an EMBL/GenBank/DDBJ whole genome shotgun (WGS) entry which is preliminary data.</text>
</comment>
<dbReference type="RefSeq" id="WP_194947376.1">
    <property type="nucleotide sequence ID" value="NZ_JACBGI020000001.1"/>
</dbReference>
<name>A0ABS0BTC5_9GAMM</name>
<feature type="region of interest" description="Disordered" evidence="1">
    <location>
        <begin position="1"/>
        <end position="34"/>
    </location>
</feature>
<reference evidence="2 3" key="1">
    <citation type="submission" date="2020-11" db="EMBL/GenBank/DDBJ databases">
        <title>Sulfur oxidizing isolate from Hospital Hole Sinkhole.</title>
        <authorList>
            <person name="Scott K.M."/>
        </authorList>
    </citation>
    <scope>NUCLEOTIDE SEQUENCE [LARGE SCALE GENOMIC DNA]</scope>
    <source>
        <strain evidence="2 3">HH1</strain>
    </source>
</reference>
<dbReference type="EMBL" id="JACBGI020000001">
    <property type="protein sequence ID" value="MBF6057025.1"/>
    <property type="molecule type" value="Genomic_DNA"/>
</dbReference>